<evidence type="ECO:0000256" key="2">
    <source>
        <dbReference type="ARBA" id="ARBA00023239"/>
    </source>
</evidence>
<evidence type="ECO:0000256" key="1">
    <source>
        <dbReference type="ARBA" id="ARBA00005254"/>
    </source>
</evidence>
<dbReference type="InterPro" id="IPR018376">
    <property type="entry name" value="Enoyl-CoA_hyd/isom_CS"/>
</dbReference>
<reference evidence="6" key="1">
    <citation type="submission" date="2017-06" db="EMBL/GenBank/DDBJ databases">
        <title>Herbaspirillum phytohormonus sp. nov., isolated from the root nodule of Robinia pseudoacacia in lead-zinc mine.</title>
        <authorList>
            <person name="Fan M."/>
            <person name="Lin Y."/>
        </authorList>
    </citation>
    <scope>NUCLEOTIDE SEQUENCE [LARGE SCALE GENOMIC DNA]</scope>
    <source>
        <strain evidence="6">SC-089</strain>
    </source>
</reference>
<evidence type="ECO:0000256" key="3">
    <source>
        <dbReference type="RuleBase" id="RU003707"/>
    </source>
</evidence>
<sequence>MDANHAEHPPTAPKAQPTGHAIVDRQGPVTIITLHYPKRRNALSMALRASLIAALQGAHDSPDCRVIILTGSEGNFCSGGDISSFEGITPAGGRARMRQVQPVVRLIAQSEKPVIAAVEGHAAGAGICIASDCDIVVAADDAKFTCSFNKIGLFPDLGGLWSIPARVGVGTARKLMLTGRTIDGQAAYRCGLADELCPSGKALEVAIEMAREIAARAPLSNAMIKSALLQFPLGLEEVMNMEANNQGLLYATEDFQEGKNAFLEKRPPEFKGR</sequence>
<dbReference type="InterPro" id="IPR014748">
    <property type="entry name" value="Enoyl-CoA_hydra_C"/>
</dbReference>
<feature type="region of interest" description="Disordered" evidence="4">
    <location>
        <begin position="1"/>
        <end position="22"/>
    </location>
</feature>
<name>A0A225MG08_9BURK</name>
<proteinExistence type="inferred from homology"/>
<dbReference type="OrthoDB" id="5291143at2"/>
<dbReference type="SUPFAM" id="SSF52096">
    <property type="entry name" value="ClpP/crotonase"/>
    <property type="match status" value="1"/>
</dbReference>
<evidence type="ECO:0000313" key="5">
    <source>
        <dbReference type="EMBL" id="OWT60184.1"/>
    </source>
</evidence>
<gene>
    <name evidence="5" type="ORF">CEY11_10975</name>
</gene>
<comment type="caution">
    <text evidence="5">The sequence shown here is derived from an EMBL/GenBank/DDBJ whole genome shotgun (WGS) entry which is preliminary data.</text>
</comment>
<evidence type="ECO:0000256" key="4">
    <source>
        <dbReference type="SAM" id="MobiDB-lite"/>
    </source>
</evidence>
<dbReference type="Pfam" id="PF00378">
    <property type="entry name" value="ECH_1"/>
    <property type="match status" value="1"/>
</dbReference>
<dbReference type="RefSeq" id="WP_088603441.1">
    <property type="nucleotide sequence ID" value="NZ_NJIH01000006.1"/>
</dbReference>
<dbReference type="PROSITE" id="PS00166">
    <property type="entry name" value="ENOYL_COA_HYDRATASE"/>
    <property type="match status" value="1"/>
</dbReference>
<accession>A0A225MG08</accession>
<dbReference type="InterPro" id="IPR029045">
    <property type="entry name" value="ClpP/crotonase-like_dom_sf"/>
</dbReference>
<keyword evidence="2" id="KW-0456">Lyase</keyword>
<dbReference type="Gene3D" id="1.10.12.10">
    <property type="entry name" value="Lyase 2-enoyl-coa Hydratase, Chain A, domain 2"/>
    <property type="match status" value="1"/>
</dbReference>
<dbReference type="InterPro" id="IPR001753">
    <property type="entry name" value="Enoyl-CoA_hydra/iso"/>
</dbReference>
<comment type="similarity">
    <text evidence="1 3">Belongs to the enoyl-CoA hydratase/isomerase family.</text>
</comment>
<dbReference type="EMBL" id="NJIH01000006">
    <property type="protein sequence ID" value="OWT60184.1"/>
    <property type="molecule type" value="Genomic_DNA"/>
</dbReference>
<dbReference type="Gene3D" id="3.90.226.10">
    <property type="entry name" value="2-enoyl-CoA Hydratase, Chain A, domain 1"/>
    <property type="match status" value="1"/>
</dbReference>
<dbReference type="PANTHER" id="PTHR11941">
    <property type="entry name" value="ENOYL-COA HYDRATASE-RELATED"/>
    <property type="match status" value="1"/>
</dbReference>
<keyword evidence="6" id="KW-1185">Reference proteome</keyword>
<dbReference type="CDD" id="cd06558">
    <property type="entry name" value="crotonase-like"/>
    <property type="match status" value="1"/>
</dbReference>
<evidence type="ECO:0000313" key="6">
    <source>
        <dbReference type="Proteomes" id="UP000214603"/>
    </source>
</evidence>
<protein>
    <submittedName>
        <fullName evidence="5">Enoyl-CoA hydratase</fullName>
    </submittedName>
</protein>
<dbReference type="Proteomes" id="UP000214603">
    <property type="component" value="Unassembled WGS sequence"/>
</dbReference>
<organism evidence="5 6">
    <name type="scientific">Candidimonas nitroreducens</name>
    <dbReference type="NCBI Taxonomy" id="683354"/>
    <lineage>
        <taxon>Bacteria</taxon>
        <taxon>Pseudomonadati</taxon>
        <taxon>Pseudomonadota</taxon>
        <taxon>Betaproteobacteria</taxon>
        <taxon>Burkholderiales</taxon>
        <taxon>Alcaligenaceae</taxon>
        <taxon>Candidimonas</taxon>
    </lineage>
</organism>
<dbReference type="PANTHER" id="PTHR11941:SF133">
    <property type="entry name" value="1,2-EPOXYPHENYLACETYL-COA ISOMERASE"/>
    <property type="match status" value="1"/>
</dbReference>
<dbReference type="GO" id="GO:0016829">
    <property type="term" value="F:lyase activity"/>
    <property type="evidence" value="ECO:0007669"/>
    <property type="project" value="UniProtKB-KW"/>
</dbReference>
<dbReference type="AlphaFoldDB" id="A0A225MG08"/>
<dbReference type="GO" id="GO:0006635">
    <property type="term" value="P:fatty acid beta-oxidation"/>
    <property type="evidence" value="ECO:0007669"/>
    <property type="project" value="TreeGrafter"/>
</dbReference>